<reference evidence="2" key="1">
    <citation type="submission" date="2017-02" db="UniProtKB">
        <authorList>
            <consortium name="WormBaseParasite"/>
        </authorList>
    </citation>
    <scope>IDENTIFICATION</scope>
</reference>
<dbReference type="Proteomes" id="UP000036681">
    <property type="component" value="Unplaced"/>
</dbReference>
<dbReference type="AlphaFoldDB" id="A0A0M3I1D0"/>
<dbReference type="WBParaSite" id="ALUE_0001006901-mRNA-1">
    <property type="protein sequence ID" value="ALUE_0001006901-mRNA-1"/>
    <property type="gene ID" value="ALUE_0001006901"/>
</dbReference>
<name>A0A0M3I1D0_ASCLU</name>
<proteinExistence type="predicted"/>
<sequence length="137" mass="15284">MVVLVFRSSELEDNIEQLLRDPKGWKLAPCCPGTSNSSTLDGSELDFVPNLVIAAVFGRMLALPQQSFIIVKFINLHQVVHLVVRVFQVFNLISTSSGFSAVVTFMAVESDCNWSHFLEIISFPFSLLFLCNISFPV</sequence>
<organism evidence="1 2">
    <name type="scientific">Ascaris lumbricoides</name>
    <name type="common">Giant roundworm</name>
    <dbReference type="NCBI Taxonomy" id="6252"/>
    <lineage>
        <taxon>Eukaryota</taxon>
        <taxon>Metazoa</taxon>
        <taxon>Ecdysozoa</taxon>
        <taxon>Nematoda</taxon>
        <taxon>Chromadorea</taxon>
        <taxon>Rhabditida</taxon>
        <taxon>Spirurina</taxon>
        <taxon>Ascaridomorpha</taxon>
        <taxon>Ascaridoidea</taxon>
        <taxon>Ascarididae</taxon>
        <taxon>Ascaris</taxon>
    </lineage>
</organism>
<protein>
    <submittedName>
        <fullName evidence="2">Transmembrane protein</fullName>
    </submittedName>
</protein>
<keyword evidence="1" id="KW-1185">Reference proteome</keyword>
<evidence type="ECO:0000313" key="2">
    <source>
        <dbReference type="WBParaSite" id="ALUE_0001006901-mRNA-1"/>
    </source>
</evidence>
<accession>A0A0M3I1D0</accession>
<evidence type="ECO:0000313" key="1">
    <source>
        <dbReference type="Proteomes" id="UP000036681"/>
    </source>
</evidence>